<comment type="caution">
    <text evidence="1">The sequence shown here is derived from an EMBL/GenBank/DDBJ whole genome shotgun (WGS) entry which is preliminary data.</text>
</comment>
<dbReference type="EMBL" id="CM047587">
    <property type="protein sequence ID" value="KAI9908582.1"/>
    <property type="molecule type" value="Genomic_DNA"/>
</dbReference>
<accession>A0ACC0VQJ2</accession>
<name>A0ACC0VQJ2_9STRA</name>
<sequence>MSDRDEKVTALQEQMTAMTAQLHAISHELELKGVRHSKWKQNITFEICSCTTANSKEKCLNLCYKCGYWESEDRLAEGKHWRKRLWNGNIMVLESKAEDERDWKTEHQWCHEVAQQSEIKNTSIRKKERKLT</sequence>
<proteinExistence type="predicted"/>
<protein>
    <submittedName>
        <fullName evidence="1">Uncharacterized protein</fullName>
    </submittedName>
</protein>
<gene>
    <name evidence="1" type="ORF">PsorP6_004066</name>
</gene>
<reference evidence="1 2" key="1">
    <citation type="journal article" date="2022" name="bioRxiv">
        <title>The genome of the oomycete Peronosclerospora sorghi, a cosmopolitan pathogen of maize and sorghum, is inflated with dispersed pseudogenes.</title>
        <authorList>
            <person name="Fletcher K."/>
            <person name="Martin F."/>
            <person name="Isakeit T."/>
            <person name="Cavanaugh K."/>
            <person name="Magill C."/>
            <person name="Michelmore R."/>
        </authorList>
    </citation>
    <scope>NUCLEOTIDE SEQUENCE [LARGE SCALE GENOMIC DNA]</scope>
    <source>
        <strain evidence="1">P6</strain>
    </source>
</reference>
<organism evidence="1 2">
    <name type="scientific">Peronosclerospora sorghi</name>
    <dbReference type="NCBI Taxonomy" id="230839"/>
    <lineage>
        <taxon>Eukaryota</taxon>
        <taxon>Sar</taxon>
        <taxon>Stramenopiles</taxon>
        <taxon>Oomycota</taxon>
        <taxon>Peronosporomycetes</taxon>
        <taxon>Peronosporales</taxon>
        <taxon>Peronosporaceae</taxon>
        <taxon>Peronosclerospora</taxon>
    </lineage>
</organism>
<evidence type="ECO:0000313" key="1">
    <source>
        <dbReference type="EMBL" id="KAI9908582.1"/>
    </source>
</evidence>
<keyword evidence="2" id="KW-1185">Reference proteome</keyword>
<evidence type="ECO:0000313" key="2">
    <source>
        <dbReference type="Proteomes" id="UP001163321"/>
    </source>
</evidence>
<dbReference type="Proteomes" id="UP001163321">
    <property type="component" value="Chromosome 8"/>
</dbReference>